<dbReference type="GO" id="GO:0003677">
    <property type="term" value="F:DNA binding"/>
    <property type="evidence" value="ECO:0007669"/>
    <property type="project" value="InterPro"/>
</dbReference>
<dbReference type="Gene3D" id="3.40.50.2300">
    <property type="match status" value="1"/>
</dbReference>
<feature type="domain" description="Response regulatory" evidence="4">
    <location>
        <begin position="3"/>
        <end position="122"/>
    </location>
</feature>
<dbReference type="SMART" id="SM00850">
    <property type="entry name" value="LytTR"/>
    <property type="match status" value="1"/>
</dbReference>
<evidence type="ECO:0000256" key="2">
    <source>
        <dbReference type="ARBA" id="ARBA00024867"/>
    </source>
</evidence>
<dbReference type="InterPro" id="IPR011006">
    <property type="entry name" value="CheY-like_superfamily"/>
</dbReference>
<dbReference type="GO" id="GO:0000156">
    <property type="term" value="F:phosphorelay response regulator activity"/>
    <property type="evidence" value="ECO:0007669"/>
    <property type="project" value="InterPro"/>
</dbReference>
<feature type="domain" description="HTH LytTR-type" evidence="5">
    <location>
        <begin position="132"/>
        <end position="233"/>
    </location>
</feature>
<comment type="function">
    <text evidence="2">May play the central regulatory role in sporulation. It may be an element of the effector pathway responsible for the activation of sporulation genes in response to nutritional stress. Spo0A may act in concert with spo0H (a sigma factor) to control the expression of some genes that are critical to the sporulation process.</text>
</comment>
<sequence>MIEIAICDDEIIITSKIENTLVQLSEEMGIKVEIDVFYDGKTLVNYIKSGKKYDLIYMDIEMTEQNGISAANEIREIDKKVFLIYITSYESFAKDVFEVNAYRFITKPIDWKFFRKCFEAVKDELTVQPHYFRYQYNKVVYRVSLDEIMYFQSDRRVTYIITEKGSKKCYGKLNDIERRLLDSNIVFFRIHQSFLVNPQYVIAYFYDSIELLDGTILSISENRRKKVSALFCTLKGEDIIV</sequence>
<dbReference type="Pfam" id="PF04397">
    <property type="entry name" value="LytTR"/>
    <property type="match status" value="1"/>
</dbReference>
<dbReference type="SMART" id="SM00448">
    <property type="entry name" value="REC"/>
    <property type="match status" value="1"/>
</dbReference>
<dbReference type="RefSeq" id="WP_173878163.1">
    <property type="nucleotide sequence ID" value="NZ_JAAIMR010000052.1"/>
</dbReference>
<dbReference type="InterPro" id="IPR001789">
    <property type="entry name" value="Sig_transdc_resp-reg_receiver"/>
</dbReference>
<comment type="caution">
    <text evidence="6">The sequence shown here is derived from an EMBL/GenBank/DDBJ whole genome shotgun (WGS) entry which is preliminary data.</text>
</comment>
<evidence type="ECO:0000313" key="7">
    <source>
        <dbReference type="Proteomes" id="UP001296580"/>
    </source>
</evidence>
<name>A0AAJ3FGD9_MEDGN</name>
<evidence type="ECO:0000256" key="3">
    <source>
        <dbReference type="PROSITE-ProRule" id="PRU00169"/>
    </source>
</evidence>
<proteinExistence type="predicted"/>
<reference evidence="6" key="1">
    <citation type="journal article" date="2020" name="Cell Host Microbe">
        <title>Functional and Genomic Variation between Human-Derived Isolates of Lachnospiraceae Reveals Inter- and Intra-Species Diversity.</title>
        <authorList>
            <person name="Sorbara M.T."/>
            <person name="Littmann E.R."/>
            <person name="Fontana E."/>
            <person name="Moody T.U."/>
            <person name="Kohout C.E."/>
            <person name="Gjonbalaj M."/>
            <person name="Eaton V."/>
            <person name="Seok R."/>
            <person name="Leiner I.M."/>
            <person name="Pamer E.G."/>
        </authorList>
    </citation>
    <scope>NUCLEOTIDE SEQUENCE</scope>
    <source>
        <strain evidence="6">MSK.15.32</strain>
    </source>
</reference>
<evidence type="ECO:0000259" key="5">
    <source>
        <dbReference type="PROSITE" id="PS50930"/>
    </source>
</evidence>
<dbReference type="SUPFAM" id="SSF52172">
    <property type="entry name" value="CheY-like"/>
    <property type="match status" value="1"/>
</dbReference>
<evidence type="ECO:0000313" key="6">
    <source>
        <dbReference type="EMBL" id="NSI59962.1"/>
    </source>
</evidence>
<evidence type="ECO:0000259" key="4">
    <source>
        <dbReference type="PROSITE" id="PS50110"/>
    </source>
</evidence>
<keyword evidence="3" id="KW-0597">Phosphoprotein</keyword>
<dbReference type="PANTHER" id="PTHR37299">
    <property type="entry name" value="TRANSCRIPTIONAL REGULATOR-RELATED"/>
    <property type="match status" value="1"/>
</dbReference>
<protein>
    <recommendedName>
        <fullName evidence="1">Stage 0 sporulation protein A homolog</fullName>
    </recommendedName>
</protein>
<reference evidence="6" key="2">
    <citation type="submission" date="2020-02" db="EMBL/GenBank/DDBJ databases">
        <authorList>
            <person name="Littmann E."/>
            <person name="Sorbara M."/>
        </authorList>
    </citation>
    <scope>NUCLEOTIDE SEQUENCE</scope>
    <source>
        <strain evidence="6">MSK.15.32</strain>
    </source>
</reference>
<dbReference type="Gene3D" id="2.40.50.1020">
    <property type="entry name" value="LytTr DNA-binding domain"/>
    <property type="match status" value="1"/>
</dbReference>
<dbReference type="PROSITE" id="PS50110">
    <property type="entry name" value="RESPONSE_REGULATORY"/>
    <property type="match status" value="1"/>
</dbReference>
<feature type="modified residue" description="4-aspartylphosphate" evidence="3">
    <location>
        <position position="59"/>
    </location>
</feature>
<dbReference type="InterPro" id="IPR046947">
    <property type="entry name" value="LytR-like"/>
</dbReference>
<dbReference type="Pfam" id="PF00072">
    <property type="entry name" value="Response_reg"/>
    <property type="match status" value="1"/>
</dbReference>
<dbReference type="AlphaFoldDB" id="A0AAJ3FGD9"/>
<dbReference type="PANTHER" id="PTHR37299:SF1">
    <property type="entry name" value="STAGE 0 SPORULATION PROTEIN A HOMOLOG"/>
    <property type="match status" value="1"/>
</dbReference>
<evidence type="ECO:0000256" key="1">
    <source>
        <dbReference type="ARBA" id="ARBA00018672"/>
    </source>
</evidence>
<dbReference type="PROSITE" id="PS50930">
    <property type="entry name" value="HTH_LYTTR"/>
    <property type="match status" value="1"/>
</dbReference>
<organism evidence="6 7">
    <name type="scientific">Mediterraneibacter gnavus</name>
    <name type="common">Ruminococcus gnavus</name>
    <dbReference type="NCBI Taxonomy" id="33038"/>
    <lineage>
        <taxon>Bacteria</taxon>
        <taxon>Bacillati</taxon>
        <taxon>Bacillota</taxon>
        <taxon>Clostridia</taxon>
        <taxon>Lachnospirales</taxon>
        <taxon>Lachnospiraceae</taxon>
        <taxon>Mediterraneibacter</taxon>
    </lineage>
</organism>
<gene>
    <name evidence="6" type="ORF">G4993_16475</name>
</gene>
<dbReference type="InterPro" id="IPR007492">
    <property type="entry name" value="LytTR_DNA-bd_dom"/>
</dbReference>
<accession>A0AAJ3FGD9</accession>
<dbReference type="EMBL" id="JAAIRV010000053">
    <property type="protein sequence ID" value="NSI59962.1"/>
    <property type="molecule type" value="Genomic_DNA"/>
</dbReference>
<dbReference type="Proteomes" id="UP001296580">
    <property type="component" value="Unassembled WGS sequence"/>
</dbReference>